<keyword evidence="3 6" id="KW-0238">DNA-binding</keyword>
<protein>
    <submittedName>
        <fullName evidence="6">DNA-binding transcriptional regulator LsrR (DeoR family)</fullName>
    </submittedName>
</protein>
<comment type="caution">
    <text evidence="6">The sequence shown here is derived from an EMBL/GenBank/DDBJ whole genome shotgun (WGS) entry which is preliminary data.</text>
</comment>
<evidence type="ECO:0000256" key="1">
    <source>
        <dbReference type="ARBA" id="ARBA00010466"/>
    </source>
</evidence>
<dbReference type="PANTHER" id="PTHR34294:SF1">
    <property type="entry name" value="TRANSCRIPTIONAL REGULATOR LSRR"/>
    <property type="match status" value="1"/>
</dbReference>
<evidence type="ECO:0000256" key="3">
    <source>
        <dbReference type="ARBA" id="ARBA00023125"/>
    </source>
</evidence>
<reference evidence="6 7" key="1">
    <citation type="submission" date="2018-06" db="EMBL/GenBank/DDBJ databases">
        <title>Genomic Encyclopedia of Type Strains, Phase IV (KMG-IV): sequencing the most valuable type-strain genomes for metagenomic binning, comparative biology and taxonomic classification.</title>
        <authorList>
            <person name="Goeker M."/>
        </authorList>
    </citation>
    <scope>NUCLEOTIDE SEQUENCE [LARGE SCALE GENOMIC DNA]</scope>
    <source>
        <strain evidence="6 7">DSM 15140</strain>
    </source>
</reference>
<dbReference type="InterPro" id="IPR009057">
    <property type="entry name" value="Homeodomain-like_sf"/>
</dbReference>
<dbReference type="OrthoDB" id="58802at2"/>
<dbReference type="Proteomes" id="UP000252254">
    <property type="component" value="Unassembled WGS sequence"/>
</dbReference>
<organism evidence="6 7">
    <name type="scientific">Paraliobacillus ryukyuensis</name>
    <dbReference type="NCBI Taxonomy" id="200904"/>
    <lineage>
        <taxon>Bacteria</taxon>
        <taxon>Bacillati</taxon>
        <taxon>Bacillota</taxon>
        <taxon>Bacilli</taxon>
        <taxon>Bacillales</taxon>
        <taxon>Bacillaceae</taxon>
        <taxon>Paraliobacillus</taxon>
    </lineage>
</organism>
<dbReference type="SUPFAM" id="SSF46689">
    <property type="entry name" value="Homeodomain-like"/>
    <property type="match status" value="1"/>
</dbReference>
<comment type="similarity">
    <text evidence="1">Belongs to the SorC transcriptional regulatory family.</text>
</comment>
<dbReference type="SUPFAM" id="SSF100950">
    <property type="entry name" value="NagB/RpiA/CoA transferase-like"/>
    <property type="match status" value="1"/>
</dbReference>
<dbReference type="InterPro" id="IPR037171">
    <property type="entry name" value="NagB/RpiA_transferase-like"/>
</dbReference>
<dbReference type="Gene3D" id="1.10.10.60">
    <property type="entry name" value="Homeodomain-like"/>
    <property type="match status" value="1"/>
</dbReference>
<keyword evidence="2" id="KW-0805">Transcription regulation</keyword>
<accession>A0A366EFY1</accession>
<name>A0A366EFY1_9BACI</name>
<dbReference type="Pfam" id="PF04198">
    <property type="entry name" value="Sugar-bind"/>
    <property type="match status" value="1"/>
</dbReference>
<evidence type="ECO:0000256" key="4">
    <source>
        <dbReference type="ARBA" id="ARBA00023163"/>
    </source>
</evidence>
<dbReference type="EMBL" id="QNRI01000002">
    <property type="protein sequence ID" value="RBP00650.1"/>
    <property type="molecule type" value="Genomic_DNA"/>
</dbReference>
<dbReference type="Gene3D" id="3.40.50.1360">
    <property type="match status" value="1"/>
</dbReference>
<keyword evidence="7" id="KW-1185">Reference proteome</keyword>
<sequence>MSILEDKRLMIKIAHMYYEEGVKQSDIARSFGVSRPMISKYLSKAKEQGIVQIIIHDEDIHPFMALEAKLERQFNLKEVVCVSSTDNDSIKSRLGEAASNYLLRMLNGNESIGVSSGTTLNQVAVAMQVNKHYPDVSFVPLVAGMGDERVDIHSNSIVARLAENLGAHFKLLHAPVLVDSKEAKDIIRNQSTIKSVFDTAHHANIALVGIGGTPQHSTMVKSYLNNKNEFVDYQGIVGDICYNFIDENGQAVNHPWNERVINIDLESLKQIDLVIGVASGKEKEQAIRAALKGDLIDVLVTDDDTAETLLFRK</sequence>
<evidence type="ECO:0000313" key="6">
    <source>
        <dbReference type="EMBL" id="RBP00650.1"/>
    </source>
</evidence>
<dbReference type="AlphaFoldDB" id="A0A366EFY1"/>
<evidence type="ECO:0000256" key="2">
    <source>
        <dbReference type="ARBA" id="ARBA00023015"/>
    </source>
</evidence>
<evidence type="ECO:0000259" key="5">
    <source>
        <dbReference type="Pfam" id="PF04198"/>
    </source>
</evidence>
<dbReference type="PANTHER" id="PTHR34294">
    <property type="entry name" value="TRANSCRIPTIONAL REGULATOR-RELATED"/>
    <property type="match status" value="1"/>
</dbReference>
<keyword evidence="4" id="KW-0804">Transcription</keyword>
<dbReference type="GO" id="GO:0003677">
    <property type="term" value="F:DNA binding"/>
    <property type="evidence" value="ECO:0007669"/>
    <property type="project" value="UniProtKB-KW"/>
</dbReference>
<dbReference type="InterPro" id="IPR007324">
    <property type="entry name" value="Sugar-bd_dom_put"/>
</dbReference>
<gene>
    <name evidence="6" type="ORF">DES48_102415</name>
</gene>
<dbReference type="InterPro" id="IPR051054">
    <property type="entry name" value="SorC_transcr_regulators"/>
</dbReference>
<proteinExistence type="inferred from homology"/>
<evidence type="ECO:0000313" key="7">
    <source>
        <dbReference type="Proteomes" id="UP000252254"/>
    </source>
</evidence>
<feature type="domain" description="Sugar-binding" evidence="5">
    <location>
        <begin position="64"/>
        <end position="310"/>
    </location>
</feature>
<dbReference type="GO" id="GO:0030246">
    <property type="term" value="F:carbohydrate binding"/>
    <property type="evidence" value="ECO:0007669"/>
    <property type="project" value="InterPro"/>
</dbReference>
<dbReference type="RefSeq" id="WP_113867750.1">
    <property type="nucleotide sequence ID" value="NZ_BAABQN010000002.1"/>
</dbReference>
<dbReference type="STRING" id="200904.GCA_900168775_00673"/>